<accession>A0A8D0JDN9</accession>
<dbReference type="AlphaFoldDB" id="A0A8D0JDN9"/>
<organism evidence="1 2">
    <name type="scientific">Sus scrofa</name>
    <name type="common">Pig</name>
    <dbReference type="NCBI Taxonomy" id="9823"/>
    <lineage>
        <taxon>Eukaryota</taxon>
        <taxon>Metazoa</taxon>
        <taxon>Chordata</taxon>
        <taxon>Craniata</taxon>
        <taxon>Vertebrata</taxon>
        <taxon>Euteleostomi</taxon>
        <taxon>Mammalia</taxon>
        <taxon>Eutheria</taxon>
        <taxon>Laurasiatheria</taxon>
        <taxon>Artiodactyla</taxon>
        <taxon>Suina</taxon>
        <taxon>Suidae</taxon>
        <taxon>Sus</taxon>
    </lineage>
</organism>
<reference evidence="1" key="1">
    <citation type="submission" date="2025-08" db="UniProtKB">
        <authorList>
            <consortium name="Ensembl"/>
        </authorList>
    </citation>
    <scope>IDENTIFICATION</scope>
</reference>
<dbReference type="Proteomes" id="UP000694723">
    <property type="component" value="Unplaced"/>
</dbReference>
<protein>
    <submittedName>
        <fullName evidence="1">Uncharacterized protein</fullName>
    </submittedName>
</protein>
<sequence length="56" mass="6345">NVLNCSFQTCFSSKMPCVQWICNNELHRRSQLQPEPAKTKALQTVIEMKVGAVHIS</sequence>
<name>A0A8D0JDN9_PIG</name>
<dbReference type="Ensembl" id="ENSSSCT00060078841.1">
    <property type="protein sequence ID" value="ENSSSCP00060034086.1"/>
    <property type="gene ID" value="ENSSSCG00060057864.1"/>
</dbReference>
<proteinExistence type="predicted"/>
<evidence type="ECO:0000313" key="1">
    <source>
        <dbReference type="Ensembl" id="ENSSSCP00060034086.1"/>
    </source>
</evidence>
<evidence type="ECO:0000313" key="2">
    <source>
        <dbReference type="Proteomes" id="UP000694723"/>
    </source>
</evidence>